<keyword evidence="2" id="KW-1185">Reference proteome</keyword>
<dbReference type="EMBL" id="FNAG01000029">
    <property type="protein sequence ID" value="SDE14794.1"/>
    <property type="molecule type" value="Genomic_DNA"/>
</dbReference>
<dbReference type="AlphaFoldDB" id="A0A1G7AIP5"/>
<accession>A0A1G7AIP5</accession>
<dbReference type="Proteomes" id="UP000199603">
    <property type="component" value="Unassembled WGS sequence"/>
</dbReference>
<name>A0A1G7AIP5_9GAMM</name>
<protein>
    <recommendedName>
        <fullName evidence="3">Tetratricopeptide repeat-containing protein</fullName>
    </recommendedName>
</protein>
<gene>
    <name evidence="1" type="ORF">SAMN04488509_1295</name>
</gene>
<reference evidence="1 2" key="1">
    <citation type="submission" date="2016-10" db="EMBL/GenBank/DDBJ databases">
        <authorList>
            <person name="de Groot N.N."/>
        </authorList>
    </citation>
    <scope>NUCLEOTIDE SEQUENCE [LARGE SCALE GENOMIC DNA]</scope>
    <source>
        <strain evidence="1 2">DSM 16957</strain>
    </source>
</reference>
<sequence length="98" mass="10804">MLFWSFLAGEMAAAASAERFKQSGMNKYMRKNYTGAVADFDKYLAERPADESVILLRGLAKSLQKPEDVTGACADFLLVKAGLQEMNLETYCAGQPGW</sequence>
<proteinExistence type="predicted"/>
<evidence type="ECO:0000313" key="1">
    <source>
        <dbReference type="EMBL" id="SDE14794.1"/>
    </source>
</evidence>
<evidence type="ECO:0008006" key="3">
    <source>
        <dbReference type="Google" id="ProtNLM"/>
    </source>
</evidence>
<organism evidence="1 2">
    <name type="scientific">Aquimonas voraii</name>
    <dbReference type="NCBI Taxonomy" id="265719"/>
    <lineage>
        <taxon>Bacteria</taxon>
        <taxon>Pseudomonadati</taxon>
        <taxon>Pseudomonadota</taxon>
        <taxon>Gammaproteobacteria</taxon>
        <taxon>Lysobacterales</taxon>
        <taxon>Lysobacteraceae</taxon>
        <taxon>Aquimonas</taxon>
    </lineage>
</organism>
<evidence type="ECO:0000313" key="2">
    <source>
        <dbReference type="Proteomes" id="UP000199603"/>
    </source>
</evidence>